<dbReference type="InterPro" id="IPR047246">
    <property type="entry name" value="ThrRS_anticodon"/>
</dbReference>
<dbReference type="Pfam" id="PF00587">
    <property type="entry name" value="tRNA-synt_2b"/>
    <property type="match status" value="1"/>
</dbReference>
<dbReference type="EC" id="6.1.1.3" evidence="13"/>
<comment type="cofactor">
    <cofactor evidence="13">
        <name>Zn(2+)</name>
        <dbReference type="ChEBI" id="CHEBI:29105"/>
    </cofactor>
    <text evidence="13">Binds 1 zinc ion per subunit.</text>
</comment>
<dbReference type="CDD" id="cd01667">
    <property type="entry name" value="TGS_ThrRS"/>
    <property type="match status" value="1"/>
</dbReference>
<organism evidence="16 17">
    <name type="scientific">Caldicellulosiruptor morganii</name>
    <dbReference type="NCBI Taxonomy" id="1387555"/>
    <lineage>
        <taxon>Bacteria</taxon>
        <taxon>Bacillati</taxon>
        <taxon>Bacillota</taxon>
        <taxon>Bacillota incertae sedis</taxon>
        <taxon>Caldicellulosiruptorales</taxon>
        <taxon>Caldicellulosiruptoraceae</taxon>
        <taxon>Caldicellulosiruptor</taxon>
    </lineage>
</organism>
<keyword evidence="2 13" id="KW-0963">Cytoplasm</keyword>
<evidence type="ECO:0000256" key="5">
    <source>
        <dbReference type="ARBA" id="ARBA00022723"/>
    </source>
</evidence>
<feature type="domain" description="TGS" evidence="15">
    <location>
        <begin position="1"/>
        <end position="63"/>
    </location>
</feature>
<dbReference type="Gene3D" id="3.30.980.10">
    <property type="entry name" value="Threonyl-trna Synthetase, Chain A, domain 2"/>
    <property type="match status" value="1"/>
</dbReference>
<dbReference type="Pfam" id="PF02824">
    <property type="entry name" value="TGS"/>
    <property type="match status" value="1"/>
</dbReference>
<feature type="domain" description="Aminoacyl-transfer RNA synthetases class-II family profile" evidence="14">
    <location>
        <begin position="270"/>
        <end position="535"/>
    </location>
</feature>
<comment type="caution">
    <text evidence="13">Lacks conserved residue(s) required for the propagation of feature annotation.</text>
</comment>
<dbReference type="PRINTS" id="PR01047">
    <property type="entry name" value="TRNASYNTHTHR"/>
</dbReference>
<comment type="catalytic activity">
    <reaction evidence="12 13">
        <text>tRNA(Thr) + L-threonine + ATP = L-threonyl-tRNA(Thr) + AMP + diphosphate + H(+)</text>
        <dbReference type="Rhea" id="RHEA:24624"/>
        <dbReference type="Rhea" id="RHEA-COMP:9670"/>
        <dbReference type="Rhea" id="RHEA-COMP:9704"/>
        <dbReference type="ChEBI" id="CHEBI:15378"/>
        <dbReference type="ChEBI" id="CHEBI:30616"/>
        <dbReference type="ChEBI" id="CHEBI:33019"/>
        <dbReference type="ChEBI" id="CHEBI:57926"/>
        <dbReference type="ChEBI" id="CHEBI:78442"/>
        <dbReference type="ChEBI" id="CHEBI:78534"/>
        <dbReference type="ChEBI" id="CHEBI:456215"/>
        <dbReference type="EC" id="6.1.1.3"/>
    </reaction>
</comment>
<evidence type="ECO:0000313" key="16">
    <source>
        <dbReference type="EMBL" id="WAM34418.1"/>
    </source>
</evidence>
<dbReference type="PANTHER" id="PTHR11451">
    <property type="entry name" value="THREONINE-TRNA LIGASE"/>
    <property type="match status" value="1"/>
</dbReference>
<evidence type="ECO:0000259" key="14">
    <source>
        <dbReference type="PROSITE" id="PS50862"/>
    </source>
</evidence>
<protein>
    <recommendedName>
        <fullName evidence="13">Threonine--tRNA ligase</fullName>
        <ecNumber evidence="13">6.1.1.3</ecNumber>
    </recommendedName>
    <alternativeName>
        <fullName evidence="13">Threonyl-tRNA synthetase</fullName>
        <shortName evidence="13">ThrRS</shortName>
    </alternativeName>
</protein>
<evidence type="ECO:0000256" key="6">
    <source>
        <dbReference type="ARBA" id="ARBA00022741"/>
    </source>
</evidence>
<dbReference type="InterPro" id="IPR012947">
    <property type="entry name" value="tRNA_SAD"/>
</dbReference>
<evidence type="ECO:0000256" key="7">
    <source>
        <dbReference type="ARBA" id="ARBA00022833"/>
    </source>
</evidence>
<evidence type="ECO:0000256" key="2">
    <source>
        <dbReference type="ARBA" id="ARBA00022490"/>
    </source>
</evidence>
<keyword evidence="4 13" id="KW-0436">Ligase</keyword>
<keyword evidence="11 13" id="KW-0030">Aminoacyl-tRNA synthetase</keyword>
<dbReference type="InterPro" id="IPR018163">
    <property type="entry name" value="Thr/Ala-tRNA-synth_IIc_edit"/>
</dbReference>
<dbReference type="SMART" id="SM00863">
    <property type="entry name" value="tRNA_SAD"/>
    <property type="match status" value="1"/>
</dbReference>
<keyword evidence="5 13" id="KW-0479">Metal-binding</keyword>
<dbReference type="InterPro" id="IPR002314">
    <property type="entry name" value="aa-tRNA-synt_IIb"/>
</dbReference>
<dbReference type="Gene3D" id="3.40.50.800">
    <property type="entry name" value="Anticodon-binding domain"/>
    <property type="match status" value="1"/>
</dbReference>
<gene>
    <name evidence="13 16" type="primary">thrS</name>
    <name evidence="16" type="ORF">OTK00_000618</name>
</gene>
<dbReference type="Gene3D" id="3.30.930.10">
    <property type="entry name" value="Bira Bifunctional Protein, Domain 2"/>
    <property type="match status" value="1"/>
</dbReference>
<dbReference type="SUPFAM" id="SSF55681">
    <property type="entry name" value="Class II aaRS and biotin synthetases"/>
    <property type="match status" value="1"/>
</dbReference>
<dbReference type="HAMAP" id="MF_00184">
    <property type="entry name" value="Thr_tRNA_synth"/>
    <property type="match status" value="1"/>
</dbReference>
<dbReference type="CDD" id="cd00860">
    <property type="entry name" value="ThrRS_anticodon"/>
    <property type="match status" value="1"/>
</dbReference>
<dbReference type="CDD" id="cd00771">
    <property type="entry name" value="ThrRS_core"/>
    <property type="match status" value="1"/>
</dbReference>
<dbReference type="GO" id="GO:0004829">
    <property type="term" value="F:threonine-tRNA ligase activity"/>
    <property type="evidence" value="ECO:0007669"/>
    <property type="project" value="UniProtKB-EC"/>
</dbReference>
<keyword evidence="7 13" id="KW-0862">Zinc</keyword>
<comment type="similarity">
    <text evidence="1 13">Belongs to the class-II aminoacyl-tRNA synthetase family.</text>
</comment>
<dbReference type="InterPro" id="IPR036621">
    <property type="entry name" value="Anticodon-bd_dom_sf"/>
</dbReference>
<proteinExistence type="inferred from homology"/>
<keyword evidence="3 13" id="KW-0820">tRNA-binding</keyword>
<reference evidence="16" key="1">
    <citation type="submission" date="2022-12" db="EMBL/GenBank/DDBJ databases">
        <authorList>
            <person name="Bing R.G."/>
            <person name="Willard D.J."/>
            <person name="Manesh M.J.H."/>
            <person name="Laemthong T."/>
            <person name="Crosby J.R."/>
            <person name="Kelly R.M."/>
        </authorList>
    </citation>
    <scope>NUCLEOTIDE SEQUENCE</scope>
    <source>
        <strain evidence="16">DSM 8990</strain>
    </source>
</reference>
<dbReference type="SUPFAM" id="SSF55186">
    <property type="entry name" value="ThrRS/AlaRS common domain"/>
    <property type="match status" value="1"/>
</dbReference>
<dbReference type="Pfam" id="PF07973">
    <property type="entry name" value="tRNA_SAD"/>
    <property type="match status" value="1"/>
</dbReference>
<dbReference type="InterPro" id="IPR004095">
    <property type="entry name" value="TGS"/>
</dbReference>
<dbReference type="InterPro" id="IPR033728">
    <property type="entry name" value="ThrRS_core"/>
</dbReference>
<dbReference type="RefSeq" id="WP_045170273.1">
    <property type="nucleotide sequence ID" value="NZ_CP113865.1"/>
</dbReference>
<dbReference type="InterPro" id="IPR012676">
    <property type="entry name" value="TGS-like"/>
</dbReference>
<keyword evidence="9 13" id="KW-0694">RNA-binding</keyword>
<dbReference type="Proteomes" id="UP001164909">
    <property type="component" value="Chromosome"/>
</dbReference>
<evidence type="ECO:0000256" key="3">
    <source>
        <dbReference type="ARBA" id="ARBA00022555"/>
    </source>
</evidence>
<keyword evidence="8 13" id="KW-0067">ATP-binding</keyword>
<dbReference type="InterPro" id="IPR012675">
    <property type="entry name" value="Beta-grasp_dom_sf"/>
</dbReference>
<evidence type="ECO:0000256" key="4">
    <source>
        <dbReference type="ARBA" id="ARBA00022598"/>
    </source>
</evidence>
<dbReference type="PROSITE" id="PS51880">
    <property type="entry name" value="TGS"/>
    <property type="match status" value="1"/>
</dbReference>
<feature type="binding site" evidence="13">
    <location>
        <position position="336"/>
    </location>
    <ligand>
        <name>Zn(2+)</name>
        <dbReference type="ChEBI" id="CHEBI:29105"/>
        <note>catalytic</note>
    </ligand>
</feature>
<comment type="subcellular location">
    <subcellularLocation>
        <location evidence="13">Cytoplasm</location>
    </subcellularLocation>
</comment>
<dbReference type="Gene3D" id="3.30.54.20">
    <property type="match status" value="1"/>
</dbReference>
<keyword evidence="17" id="KW-1185">Reference proteome</keyword>
<evidence type="ECO:0000256" key="1">
    <source>
        <dbReference type="ARBA" id="ARBA00008226"/>
    </source>
</evidence>
<dbReference type="SUPFAM" id="SSF81271">
    <property type="entry name" value="TGS-like"/>
    <property type="match status" value="1"/>
</dbReference>
<dbReference type="InterPro" id="IPR045864">
    <property type="entry name" value="aa-tRNA-synth_II/BPL/LPL"/>
</dbReference>
<evidence type="ECO:0000256" key="11">
    <source>
        <dbReference type="ARBA" id="ARBA00023146"/>
    </source>
</evidence>
<comment type="subunit">
    <text evidence="13">Homodimer.</text>
</comment>
<evidence type="ECO:0000256" key="12">
    <source>
        <dbReference type="ARBA" id="ARBA00049515"/>
    </source>
</evidence>
<feature type="binding site" evidence="13">
    <location>
        <position position="387"/>
    </location>
    <ligand>
        <name>Zn(2+)</name>
        <dbReference type="ChEBI" id="CHEBI:29105"/>
        <note>catalytic</note>
    </ligand>
</feature>
<evidence type="ECO:0000256" key="9">
    <source>
        <dbReference type="ARBA" id="ARBA00022884"/>
    </source>
</evidence>
<feature type="binding site" evidence="13">
    <location>
        <position position="512"/>
    </location>
    <ligand>
        <name>Zn(2+)</name>
        <dbReference type="ChEBI" id="CHEBI:29105"/>
        <note>catalytic</note>
    </ligand>
</feature>
<accession>A0ABY7BNK9</accession>
<dbReference type="SUPFAM" id="SSF52954">
    <property type="entry name" value="Class II aaRS ABD-related"/>
    <property type="match status" value="1"/>
</dbReference>
<dbReference type="EMBL" id="CP113865">
    <property type="protein sequence ID" value="WAM34418.1"/>
    <property type="molecule type" value="Genomic_DNA"/>
</dbReference>
<keyword evidence="10 13" id="KW-0648">Protein biosynthesis</keyword>
<dbReference type="InterPro" id="IPR006195">
    <property type="entry name" value="aa-tRNA-synth_II"/>
</dbReference>
<dbReference type="PROSITE" id="PS50862">
    <property type="entry name" value="AA_TRNA_LIGASE_II"/>
    <property type="match status" value="1"/>
</dbReference>
<dbReference type="Gene3D" id="3.10.20.30">
    <property type="match status" value="1"/>
</dbReference>
<dbReference type="NCBIfam" id="TIGR00418">
    <property type="entry name" value="thrS"/>
    <property type="match status" value="1"/>
</dbReference>
<evidence type="ECO:0000313" key="17">
    <source>
        <dbReference type="Proteomes" id="UP001164909"/>
    </source>
</evidence>
<keyword evidence="6 13" id="KW-0547">Nucleotide-binding</keyword>
<dbReference type="InterPro" id="IPR004154">
    <property type="entry name" value="Anticodon-bd"/>
</dbReference>
<sequence>MEKVKVTLPDGKVIEVEKSTCALDLVKSISMKLYKEAVACKINGVLKDLWTNLYEDCNFEVVTFSSDEGKKVYWHTTSHILAQAVKRIFGDGVKLAIGPAIDNGFYYDFDVQESITAEILEKIEQKMQEIIKEDLKIERFELSRQDAIKLMEDRNEPYKVELIKEIPEGEVISFYKQGEFVDLCTGPHLPSTGRVKAFKLLSVAGAYWRGNSQNKMLQRVYGISFEKKSQLDEYLTMLEEAKKRDHRKLGRELDLFDIFEEGPGFPFFLPKGMVIRNILEDFWRQEHKKRGYQEIRTPIMLTKDLWVQSGHWDHYKENMYFTRIDDQEFAIKPMNCPGGILVYKRKSHSYRELPQRLCELGLVHRHELSGVLHGLMRVRCFTQDDAHIFMLPSQIKDEIKGVIDLVDYFYSVFGFKYHVELSTRPENSMGTDEQWNMAETALKEALEELGIDYKINEGDGAFYGPKIDFHLEDSLKRTWQCATIQLDFQMPERFDLYYIGEDGAKHRPVMLHRVIFGSIERFIAILTEHFAGAFPVWLAPVQIRVIPVSDNFNDYAAKISQILKENGFRVEEDFRSETVGYKIRDAQLQKIPYMVIVGEKEKKEDTISVRDRKKGDLGTFTVDQFISMVKEKVEKKALE</sequence>
<evidence type="ECO:0000256" key="10">
    <source>
        <dbReference type="ARBA" id="ARBA00022917"/>
    </source>
</evidence>
<dbReference type="Pfam" id="PF03129">
    <property type="entry name" value="HGTP_anticodon"/>
    <property type="match status" value="1"/>
</dbReference>
<evidence type="ECO:0000256" key="13">
    <source>
        <dbReference type="HAMAP-Rule" id="MF_00184"/>
    </source>
</evidence>
<dbReference type="PANTHER" id="PTHR11451:SF44">
    <property type="entry name" value="THREONINE--TRNA LIGASE, CHLOROPLASTIC_MITOCHONDRIAL 2"/>
    <property type="match status" value="1"/>
</dbReference>
<evidence type="ECO:0000259" key="15">
    <source>
        <dbReference type="PROSITE" id="PS51880"/>
    </source>
</evidence>
<name>A0ABY7BNK9_9FIRM</name>
<dbReference type="InterPro" id="IPR002320">
    <property type="entry name" value="Thr-tRNA-ligase_IIa"/>
</dbReference>
<evidence type="ECO:0000256" key="8">
    <source>
        <dbReference type="ARBA" id="ARBA00022840"/>
    </source>
</evidence>